<dbReference type="SUPFAM" id="SSF88659">
    <property type="entry name" value="Sigma3 and sigma4 domains of RNA polymerase sigma factors"/>
    <property type="match status" value="1"/>
</dbReference>
<dbReference type="Gene3D" id="1.10.1740.10">
    <property type="match status" value="1"/>
</dbReference>
<dbReference type="GO" id="GO:0016987">
    <property type="term" value="F:sigma factor activity"/>
    <property type="evidence" value="ECO:0007669"/>
    <property type="project" value="UniProtKB-KW"/>
</dbReference>
<sequence length="171" mass="19039">MAAAQRGDKAAYRLLLDELRSWLARYYRRRLPEAHVDDAVQDALLAIHNKRHTYDPVRAFAPWLAAIARYKWIDRLRTMTVHRTEPLDDDIPDYLQIGDHGDTVISAAVLSELLGTLKPGQADVIRLVKLGGHSIDEAALLTGQSPALVKVNIHRGLSKLAALVEGYDDVA</sequence>
<gene>
    <name evidence="8" type="ORF">EUV02_12780</name>
</gene>
<dbReference type="Gene3D" id="1.10.10.10">
    <property type="entry name" value="Winged helix-like DNA-binding domain superfamily/Winged helix DNA-binding domain"/>
    <property type="match status" value="1"/>
</dbReference>
<dbReference type="GO" id="GO:0006352">
    <property type="term" value="P:DNA-templated transcription initiation"/>
    <property type="evidence" value="ECO:0007669"/>
    <property type="project" value="InterPro"/>
</dbReference>
<evidence type="ECO:0000256" key="5">
    <source>
        <dbReference type="ARBA" id="ARBA00023163"/>
    </source>
</evidence>
<dbReference type="OrthoDB" id="7041663at2"/>
<evidence type="ECO:0000256" key="1">
    <source>
        <dbReference type="ARBA" id="ARBA00010641"/>
    </source>
</evidence>
<dbReference type="InterPro" id="IPR013249">
    <property type="entry name" value="RNA_pol_sigma70_r4_t2"/>
</dbReference>
<evidence type="ECO:0000256" key="3">
    <source>
        <dbReference type="ARBA" id="ARBA00023082"/>
    </source>
</evidence>
<dbReference type="InterPro" id="IPR014284">
    <property type="entry name" value="RNA_pol_sigma-70_dom"/>
</dbReference>
<protein>
    <submittedName>
        <fullName evidence="8">Sigma-70 family RNA polymerase sigma factor</fullName>
    </submittedName>
</protein>
<dbReference type="InterPro" id="IPR039425">
    <property type="entry name" value="RNA_pol_sigma-70-like"/>
</dbReference>
<dbReference type="Proteomes" id="UP000297737">
    <property type="component" value="Unassembled WGS sequence"/>
</dbReference>
<dbReference type="PANTHER" id="PTHR43133:SF58">
    <property type="entry name" value="ECF RNA POLYMERASE SIGMA FACTOR SIGD"/>
    <property type="match status" value="1"/>
</dbReference>
<feature type="domain" description="RNA polymerase sigma factor 70 region 4 type 2" evidence="7">
    <location>
        <begin position="110"/>
        <end position="160"/>
    </location>
</feature>
<keyword evidence="2" id="KW-0805">Transcription regulation</keyword>
<dbReference type="SUPFAM" id="SSF88946">
    <property type="entry name" value="Sigma2 domain of RNA polymerase sigma factors"/>
    <property type="match status" value="1"/>
</dbReference>
<dbReference type="InterPro" id="IPR007627">
    <property type="entry name" value="RNA_pol_sigma70_r2"/>
</dbReference>
<evidence type="ECO:0000256" key="4">
    <source>
        <dbReference type="ARBA" id="ARBA00023125"/>
    </source>
</evidence>
<dbReference type="InterPro" id="IPR013324">
    <property type="entry name" value="RNA_pol_sigma_r3/r4-like"/>
</dbReference>
<dbReference type="InterPro" id="IPR036388">
    <property type="entry name" value="WH-like_DNA-bd_sf"/>
</dbReference>
<reference evidence="8 9" key="1">
    <citation type="submission" date="2019-02" db="EMBL/GenBank/DDBJ databases">
        <title>Polymorphobacter sp. isolated from the lake at the Tibet of China.</title>
        <authorList>
            <person name="Li A."/>
        </authorList>
    </citation>
    <scope>NUCLEOTIDE SEQUENCE [LARGE SCALE GENOMIC DNA]</scope>
    <source>
        <strain evidence="8 9">DJ1R-1</strain>
    </source>
</reference>
<dbReference type="Pfam" id="PF04542">
    <property type="entry name" value="Sigma70_r2"/>
    <property type="match status" value="1"/>
</dbReference>
<dbReference type="NCBIfam" id="TIGR02937">
    <property type="entry name" value="sigma70-ECF"/>
    <property type="match status" value="1"/>
</dbReference>
<evidence type="ECO:0000259" key="6">
    <source>
        <dbReference type="Pfam" id="PF04542"/>
    </source>
</evidence>
<organism evidence="8 9">
    <name type="scientific">Glacieibacterium arshaanense</name>
    <dbReference type="NCBI Taxonomy" id="2511025"/>
    <lineage>
        <taxon>Bacteria</taxon>
        <taxon>Pseudomonadati</taxon>
        <taxon>Pseudomonadota</taxon>
        <taxon>Alphaproteobacteria</taxon>
        <taxon>Sphingomonadales</taxon>
        <taxon>Sphingosinicellaceae</taxon>
        <taxon>Glacieibacterium</taxon>
    </lineage>
</organism>
<comment type="similarity">
    <text evidence="1">Belongs to the sigma-70 factor family. ECF subfamily.</text>
</comment>
<comment type="caution">
    <text evidence="8">The sequence shown here is derived from an EMBL/GenBank/DDBJ whole genome shotgun (WGS) entry which is preliminary data.</text>
</comment>
<keyword evidence="5" id="KW-0804">Transcription</keyword>
<name>A0A4Y9EL53_9SPHN</name>
<dbReference type="EMBL" id="SIHO01000003">
    <property type="protein sequence ID" value="TFU01503.1"/>
    <property type="molecule type" value="Genomic_DNA"/>
</dbReference>
<dbReference type="GO" id="GO:0003677">
    <property type="term" value="F:DNA binding"/>
    <property type="evidence" value="ECO:0007669"/>
    <property type="project" value="UniProtKB-KW"/>
</dbReference>
<evidence type="ECO:0000256" key="2">
    <source>
        <dbReference type="ARBA" id="ARBA00023015"/>
    </source>
</evidence>
<dbReference type="InterPro" id="IPR013325">
    <property type="entry name" value="RNA_pol_sigma_r2"/>
</dbReference>
<evidence type="ECO:0000313" key="8">
    <source>
        <dbReference type="EMBL" id="TFU01503.1"/>
    </source>
</evidence>
<accession>A0A4Y9EL53</accession>
<dbReference type="PANTHER" id="PTHR43133">
    <property type="entry name" value="RNA POLYMERASE ECF-TYPE SIGMA FACTO"/>
    <property type="match status" value="1"/>
</dbReference>
<dbReference type="Pfam" id="PF08281">
    <property type="entry name" value="Sigma70_r4_2"/>
    <property type="match status" value="1"/>
</dbReference>
<feature type="domain" description="RNA polymerase sigma-70 region 2" evidence="6">
    <location>
        <begin position="17"/>
        <end position="78"/>
    </location>
</feature>
<proteinExistence type="inferred from homology"/>
<keyword evidence="9" id="KW-1185">Reference proteome</keyword>
<keyword evidence="4" id="KW-0238">DNA-binding</keyword>
<evidence type="ECO:0000259" key="7">
    <source>
        <dbReference type="Pfam" id="PF08281"/>
    </source>
</evidence>
<evidence type="ECO:0000313" key="9">
    <source>
        <dbReference type="Proteomes" id="UP000297737"/>
    </source>
</evidence>
<dbReference type="AlphaFoldDB" id="A0A4Y9EL53"/>
<keyword evidence="3" id="KW-0731">Sigma factor</keyword>